<dbReference type="AlphaFoldDB" id="A0A392PQ13"/>
<reference evidence="1 2" key="1">
    <citation type="journal article" date="2018" name="Front. Plant Sci.">
        <title>Red Clover (Trifolium pratense) and Zigzag Clover (T. medium) - A Picture of Genomic Similarities and Differences.</title>
        <authorList>
            <person name="Dluhosova J."/>
            <person name="Istvanek J."/>
            <person name="Nedelnik J."/>
            <person name="Repkova J."/>
        </authorList>
    </citation>
    <scope>NUCLEOTIDE SEQUENCE [LARGE SCALE GENOMIC DNA]</scope>
    <source>
        <strain evidence="2">cv. 10/8</strain>
        <tissue evidence="1">Leaf</tissue>
    </source>
</reference>
<protein>
    <submittedName>
        <fullName evidence="1">Retrovirus-related Pol polyprotein from transposon TNT 1-100</fullName>
    </submittedName>
</protein>
<organism evidence="1 2">
    <name type="scientific">Trifolium medium</name>
    <dbReference type="NCBI Taxonomy" id="97028"/>
    <lineage>
        <taxon>Eukaryota</taxon>
        <taxon>Viridiplantae</taxon>
        <taxon>Streptophyta</taxon>
        <taxon>Embryophyta</taxon>
        <taxon>Tracheophyta</taxon>
        <taxon>Spermatophyta</taxon>
        <taxon>Magnoliopsida</taxon>
        <taxon>eudicotyledons</taxon>
        <taxon>Gunneridae</taxon>
        <taxon>Pentapetalae</taxon>
        <taxon>rosids</taxon>
        <taxon>fabids</taxon>
        <taxon>Fabales</taxon>
        <taxon>Fabaceae</taxon>
        <taxon>Papilionoideae</taxon>
        <taxon>50 kb inversion clade</taxon>
        <taxon>NPAAA clade</taxon>
        <taxon>Hologalegina</taxon>
        <taxon>IRL clade</taxon>
        <taxon>Trifolieae</taxon>
        <taxon>Trifolium</taxon>
    </lineage>
</organism>
<evidence type="ECO:0000313" key="2">
    <source>
        <dbReference type="Proteomes" id="UP000265520"/>
    </source>
</evidence>
<proteinExistence type="predicted"/>
<dbReference type="EMBL" id="LXQA010086478">
    <property type="protein sequence ID" value="MCI13005.1"/>
    <property type="molecule type" value="Genomic_DNA"/>
</dbReference>
<accession>A0A392PQ13</accession>
<evidence type="ECO:0000313" key="1">
    <source>
        <dbReference type="EMBL" id="MCI13005.1"/>
    </source>
</evidence>
<name>A0A392PQ13_9FABA</name>
<keyword evidence="2" id="KW-1185">Reference proteome</keyword>
<dbReference type="Proteomes" id="UP000265520">
    <property type="component" value="Unassembled WGS sequence"/>
</dbReference>
<sequence length="159" mass="18452">MATIQQPEQTPIRNATVDATTILPSTNKDSTKSGLTHSLTIKLDEKNFLLWSQQVNDVITAHKLHRFVVNPDIPLQFASVTDRLDGKTSDEYQRWLFKDQTLFTWLLSTISNIVLPRVLNCKHSHEIWDKIHKYFNSVLKSRAHQLRFELKNTKKLARS</sequence>
<dbReference type="PANTHER" id="PTHR47481:SF31">
    <property type="entry name" value="OS01G0873500 PROTEIN"/>
    <property type="match status" value="1"/>
</dbReference>
<dbReference type="PANTHER" id="PTHR47481">
    <property type="match status" value="1"/>
</dbReference>
<comment type="caution">
    <text evidence="1">The sequence shown here is derived from an EMBL/GenBank/DDBJ whole genome shotgun (WGS) entry which is preliminary data.</text>
</comment>
<feature type="non-terminal residue" evidence="1">
    <location>
        <position position="159"/>
    </location>
</feature>